<comment type="caution">
    <text evidence="2">The sequence shown here is derived from an EMBL/GenBank/DDBJ whole genome shotgun (WGS) entry which is preliminary data.</text>
</comment>
<protein>
    <recommendedName>
        <fullName evidence="1">ELMO domain-containing protein</fullName>
    </recommendedName>
</protein>
<proteinExistence type="predicted"/>
<dbReference type="InterPro" id="IPR006816">
    <property type="entry name" value="ELMO_dom"/>
</dbReference>
<reference evidence="2 3" key="1">
    <citation type="journal article" date="2014" name="Genome Biol. Evol.">
        <title>The secreted proteins of Achlya hypogyna and Thraustotheca clavata identify the ancestral oomycete secretome and reveal gene acquisitions by horizontal gene transfer.</title>
        <authorList>
            <person name="Misner I."/>
            <person name="Blouin N."/>
            <person name="Leonard G."/>
            <person name="Richards T.A."/>
            <person name="Lane C.E."/>
        </authorList>
    </citation>
    <scope>NUCLEOTIDE SEQUENCE [LARGE SCALE GENOMIC DNA]</scope>
    <source>
        <strain evidence="2 3">ATCC 34112</strain>
    </source>
</reference>
<dbReference type="Proteomes" id="UP000243217">
    <property type="component" value="Unassembled WGS sequence"/>
</dbReference>
<evidence type="ECO:0000313" key="3">
    <source>
        <dbReference type="Proteomes" id="UP000243217"/>
    </source>
</evidence>
<keyword evidence="3" id="KW-1185">Reference proteome</keyword>
<evidence type="ECO:0000313" key="2">
    <source>
        <dbReference type="EMBL" id="OQR90917.1"/>
    </source>
</evidence>
<dbReference type="Pfam" id="PF04727">
    <property type="entry name" value="ELMO_CED12"/>
    <property type="match status" value="1"/>
</dbReference>
<feature type="domain" description="ELMO" evidence="1">
    <location>
        <begin position="181"/>
        <end position="317"/>
    </location>
</feature>
<dbReference type="OrthoDB" id="67155at2759"/>
<organism evidence="2 3">
    <name type="scientific">Thraustotheca clavata</name>
    <dbReference type="NCBI Taxonomy" id="74557"/>
    <lineage>
        <taxon>Eukaryota</taxon>
        <taxon>Sar</taxon>
        <taxon>Stramenopiles</taxon>
        <taxon>Oomycota</taxon>
        <taxon>Saprolegniomycetes</taxon>
        <taxon>Saprolegniales</taxon>
        <taxon>Achlyaceae</taxon>
        <taxon>Thraustotheca</taxon>
    </lineage>
</organism>
<dbReference type="EMBL" id="JNBS01002473">
    <property type="protein sequence ID" value="OQR90917.1"/>
    <property type="molecule type" value="Genomic_DNA"/>
</dbReference>
<dbReference type="InterPro" id="IPR050868">
    <property type="entry name" value="ELMO_domain-containing"/>
</dbReference>
<dbReference type="PANTHER" id="PTHR12771">
    <property type="entry name" value="ENGULFMENT AND CELL MOTILITY"/>
    <property type="match status" value="1"/>
</dbReference>
<dbReference type="AlphaFoldDB" id="A0A1V9YZ35"/>
<accession>A0A1V9YZ35</accession>
<dbReference type="PANTHER" id="PTHR12771:SF56">
    <property type="entry name" value="CED-12"/>
    <property type="match status" value="1"/>
</dbReference>
<name>A0A1V9YZ35_9STRA</name>
<evidence type="ECO:0000259" key="1">
    <source>
        <dbReference type="Pfam" id="PF04727"/>
    </source>
</evidence>
<sequence length="358" mass="40846">MSGQVLCRYVFCGAEEDEPSSVLVGPPSTVQMLHHVFPFEGKYHFRIQEASGAGYIWRDLIDENEPLPANHVLLKVLQLSAEPQEYPVYSTQVDAHEYERYRSFFQNDKLQSGNKSKANLNSMWKNIKATSKEQFTKTSAKVWETVEFTAGRYFNSQSGAEKPSAAALQNLSNAGIMCRAIFSESNREHMELLRRLWAGIYGENRPVEWRAIGFSTDEPLTILQNTPSSVWSIHAMAFFAEVHRTACLEMLPARPAYAFAMVGLHLGALLADLLDLPTGRFVEREEVYWHLFEDPIGLLELFCMSFHAYDSFHRQSQGSFQSAMELTKEFICQVLLRGPRNIEELVHHVHQVRSVVLH</sequence>
<gene>
    <name evidence="2" type="ORF">THRCLA_22499</name>
</gene>